<feature type="transmembrane region" description="Helical" evidence="10">
    <location>
        <begin position="280"/>
        <end position="303"/>
    </location>
</feature>
<comment type="similarity">
    <text evidence="2">Belongs to the multi antimicrobial extrusion (MATE) (TC 2.A.66.1) family. MepA subfamily.</text>
</comment>
<evidence type="ECO:0000256" key="2">
    <source>
        <dbReference type="ARBA" id="ARBA00008417"/>
    </source>
</evidence>
<evidence type="ECO:0000313" key="11">
    <source>
        <dbReference type="EMBL" id="AFR70596.1"/>
    </source>
</evidence>
<feature type="transmembrane region" description="Helical" evidence="10">
    <location>
        <begin position="18"/>
        <end position="39"/>
    </location>
</feature>
<feature type="transmembrane region" description="Helical" evidence="10">
    <location>
        <begin position="426"/>
        <end position="444"/>
    </location>
</feature>
<evidence type="ECO:0000256" key="8">
    <source>
        <dbReference type="ARBA" id="ARBA00023136"/>
    </source>
</evidence>
<name>J9UGC4_BRAPL</name>
<dbReference type="PIRSF" id="PIRSF006603">
    <property type="entry name" value="DinF"/>
    <property type="match status" value="1"/>
</dbReference>
<dbReference type="KEGG" id="bpj:B2904_orf1259"/>
<dbReference type="InterPro" id="IPR048279">
    <property type="entry name" value="MdtK-like"/>
</dbReference>
<evidence type="ECO:0000256" key="4">
    <source>
        <dbReference type="ARBA" id="ARBA00022448"/>
    </source>
</evidence>
<keyword evidence="6 10" id="KW-0812">Transmembrane</keyword>
<dbReference type="RefSeq" id="WP_014935922.1">
    <property type="nucleotide sequence ID" value="NC_018607.1"/>
</dbReference>
<dbReference type="Pfam" id="PF01554">
    <property type="entry name" value="MatE"/>
    <property type="match status" value="2"/>
</dbReference>
<keyword evidence="7 10" id="KW-1133">Transmembrane helix</keyword>
<keyword evidence="4" id="KW-0813">Transport</keyword>
<dbReference type="CDD" id="cd13143">
    <property type="entry name" value="MATE_MepA_like"/>
    <property type="match status" value="1"/>
</dbReference>
<dbReference type="GO" id="GO:0042910">
    <property type="term" value="F:xenobiotic transmembrane transporter activity"/>
    <property type="evidence" value="ECO:0007669"/>
    <property type="project" value="InterPro"/>
</dbReference>
<feature type="transmembrane region" description="Helical" evidence="10">
    <location>
        <begin position="324"/>
        <end position="345"/>
    </location>
</feature>
<comment type="subcellular location">
    <subcellularLocation>
        <location evidence="1">Cell membrane</location>
        <topology evidence="1">Multi-pass membrane protein</topology>
    </subcellularLocation>
</comment>
<feature type="transmembrane region" description="Helical" evidence="10">
    <location>
        <begin position="398"/>
        <end position="420"/>
    </location>
</feature>
<dbReference type="PATRIC" id="fig|1133568.3.peg.1257"/>
<keyword evidence="9" id="KW-0046">Antibiotic resistance</keyword>
<dbReference type="Proteomes" id="UP000007346">
    <property type="component" value="Chromosome"/>
</dbReference>
<feature type="transmembrane region" description="Helical" evidence="10">
    <location>
        <begin position="370"/>
        <end position="391"/>
    </location>
</feature>
<evidence type="ECO:0000313" key="12">
    <source>
        <dbReference type="Proteomes" id="UP000007346"/>
    </source>
</evidence>
<evidence type="ECO:0000256" key="9">
    <source>
        <dbReference type="ARBA" id="ARBA00023251"/>
    </source>
</evidence>
<protein>
    <recommendedName>
        <fullName evidence="3">Multidrug export protein MepA</fullName>
    </recommendedName>
</protein>
<organism evidence="11 12">
    <name type="scientific">Brachyspira pilosicoli B2904</name>
    <dbReference type="NCBI Taxonomy" id="1133568"/>
    <lineage>
        <taxon>Bacteria</taxon>
        <taxon>Pseudomonadati</taxon>
        <taxon>Spirochaetota</taxon>
        <taxon>Spirochaetia</taxon>
        <taxon>Brachyspirales</taxon>
        <taxon>Brachyspiraceae</taxon>
        <taxon>Brachyspira</taxon>
    </lineage>
</organism>
<proteinExistence type="inferred from homology"/>
<gene>
    <name evidence="11" type="ORF">B2904_orf1259</name>
</gene>
<dbReference type="GO" id="GO:0046677">
    <property type="term" value="P:response to antibiotic"/>
    <property type="evidence" value="ECO:0007669"/>
    <property type="project" value="UniProtKB-KW"/>
</dbReference>
<evidence type="ECO:0000256" key="1">
    <source>
        <dbReference type="ARBA" id="ARBA00004651"/>
    </source>
</evidence>
<feature type="transmembrane region" description="Helical" evidence="10">
    <location>
        <begin position="172"/>
        <end position="191"/>
    </location>
</feature>
<feature type="transmembrane region" description="Helical" evidence="10">
    <location>
        <begin position="59"/>
        <end position="84"/>
    </location>
</feature>
<evidence type="ECO:0000256" key="7">
    <source>
        <dbReference type="ARBA" id="ARBA00022989"/>
    </source>
</evidence>
<dbReference type="PANTHER" id="PTHR43823:SF3">
    <property type="entry name" value="MULTIDRUG EXPORT PROTEIN MEPA"/>
    <property type="match status" value="1"/>
</dbReference>
<dbReference type="InterPro" id="IPR045070">
    <property type="entry name" value="MATE_MepA-like"/>
</dbReference>
<keyword evidence="5" id="KW-1003">Cell membrane</keyword>
<dbReference type="AlphaFoldDB" id="J9UGC4"/>
<dbReference type="HOGENOM" id="CLU_012893_0_0_12"/>
<dbReference type="GO" id="GO:0005886">
    <property type="term" value="C:plasma membrane"/>
    <property type="evidence" value="ECO:0007669"/>
    <property type="project" value="UniProtKB-SubCell"/>
</dbReference>
<dbReference type="EMBL" id="CP003490">
    <property type="protein sequence ID" value="AFR70596.1"/>
    <property type="molecule type" value="Genomic_DNA"/>
</dbReference>
<evidence type="ECO:0000256" key="5">
    <source>
        <dbReference type="ARBA" id="ARBA00022475"/>
    </source>
</evidence>
<dbReference type="NCBIfam" id="TIGR00797">
    <property type="entry name" value="matE"/>
    <property type="match status" value="1"/>
</dbReference>
<evidence type="ECO:0000256" key="6">
    <source>
        <dbReference type="ARBA" id="ARBA00022692"/>
    </source>
</evidence>
<keyword evidence="8 10" id="KW-0472">Membrane</keyword>
<accession>J9UGC4</accession>
<sequence length="459" mass="50728">MYDKVDSNPLYYEKIYKLLFKFGTPSIISMLVGALYNIVDQIFIGQGVGINGNAATNVAFPLTTICVSISLFLGLGGASSYSLLLGRGEREKATTIIGNTISLAFIFSIILTIIVKVFVKKIMYMFGSTEEVLSYAVKYSSITSTGFLPFIFSSMMSHIIRADGSPRYSMMSVLSGAIANTILDPIFIFYFKMGIAGAALATIIGQFISFALTFKYIFKMKNITLNKESFLLKINNVIKIFTLGLSGGFNQLAMMAVQITMNNVLSYYGNQSIYGGNIPLAVSGIIIKINMIIMSFIIGTGQGSQPIIGFNYGARNYKRVIDTYKLSVFITTMMAIIASILFQLFPRQIVSMFGDGSELYFSFAEEYMRIYMLFMVVNGVQPVTGSFFTSIGKAFKGAFIAMTRQIIFLLPLIIILPKIFGIDGVMYAGPIADAMALIVTILFIRREIKNIKKLEESKE</sequence>
<dbReference type="InterPro" id="IPR051327">
    <property type="entry name" value="MATE_MepA_subfamily"/>
</dbReference>
<dbReference type="InterPro" id="IPR002528">
    <property type="entry name" value="MATE_fam"/>
</dbReference>
<evidence type="ECO:0000256" key="3">
    <source>
        <dbReference type="ARBA" id="ARBA00022106"/>
    </source>
</evidence>
<dbReference type="PANTHER" id="PTHR43823">
    <property type="entry name" value="SPORULATION PROTEIN YKVU"/>
    <property type="match status" value="1"/>
</dbReference>
<feature type="transmembrane region" description="Helical" evidence="10">
    <location>
        <begin position="197"/>
        <end position="218"/>
    </location>
</feature>
<feature type="transmembrane region" description="Helical" evidence="10">
    <location>
        <begin position="96"/>
        <end position="119"/>
    </location>
</feature>
<feature type="transmembrane region" description="Helical" evidence="10">
    <location>
        <begin position="238"/>
        <end position="260"/>
    </location>
</feature>
<dbReference type="GO" id="GO:0015297">
    <property type="term" value="F:antiporter activity"/>
    <property type="evidence" value="ECO:0007669"/>
    <property type="project" value="InterPro"/>
</dbReference>
<reference evidence="11 12" key="1">
    <citation type="journal article" date="2012" name="BMC Genomics">
        <title>Comparative genomics of Brachyspira pilosicoli strains: genome rearrangements, reductions and correlation of genetic compliment with phenotypic diversity.</title>
        <authorList>
            <person name="Mappley L.J."/>
            <person name="Black M.L."/>
            <person name="Abuoun M."/>
            <person name="Darby A.C."/>
            <person name="Woodward M.J."/>
            <person name="Parkhill J."/>
            <person name="Turner A.K."/>
            <person name="Bellgard M.I."/>
            <person name="La T."/>
            <person name="Phillips N.D."/>
            <person name="La Ragione R.M."/>
            <person name="Hampson D.J."/>
        </authorList>
    </citation>
    <scope>NUCLEOTIDE SEQUENCE [LARGE SCALE GENOMIC DNA]</scope>
    <source>
        <strain evidence="11">B2904</strain>
    </source>
</reference>
<evidence type="ECO:0000256" key="10">
    <source>
        <dbReference type="SAM" id="Phobius"/>
    </source>
</evidence>